<dbReference type="AlphaFoldDB" id="A0A0D8HDC7"/>
<protein>
    <submittedName>
        <fullName evidence="2">Uncharacterized protein</fullName>
    </submittedName>
</protein>
<feature type="compositionally biased region" description="Polar residues" evidence="1">
    <location>
        <begin position="1"/>
        <end position="13"/>
    </location>
</feature>
<name>A0A0D8HDC7_9ACTN</name>
<dbReference type="Proteomes" id="UP000032360">
    <property type="component" value="Unassembled WGS sequence"/>
</dbReference>
<gene>
    <name evidence="2" type="ORF">AXFE_32880</name>
</gene>
<evidence type="ECO:0000313" key="2">
    <source>
        <dbReference type="EMBL" id="KJF15884.1"/>
    </source>
</evidence>
<keyword evidence="3" id="KW-1185">Reference proteome</keyword>
<dbReference type="RefSeq" id="WP_052606938.1">
    <property type="nucleotide sequence ID" value="NZ_JXYS01000114.1"/>
</dbReference>
<reference evidence="2 3" key="1">
    <citation type="submission" date="2015-01" db="EMBL/GenBank/DDBJ databases">
        <title>Draft genome of the acidophilic iron oxidizer Acidithrix ferrooxidans strain Py-F3.</title>
        <authorList>
            <person name="Poehlein A."/>
            <person name="Eisen S."/>
            <person name="Schloemann M."/>
            <person name="Johnson B.D."/>
            <person name="Daniel R."/>
            <person name="Muehling M."/>
        </authorList>
    </citation>
    <scope>NUCLEOTIDE SEQUENCE [LARGE SCALE GENOMIC DNA]</scope>
    <source>
        <strain evidence="2 3">Py-F3</strain>
    </source>
</reference>
<dbReference type="EMBL" id="JXYS01000114">
    <property type="protein sequence ID" value="KJF15884.1"/>
    <property type="molecule type" value="Genomic_DNA"/>
</dbReference>
<comment type="caution">
    <text evidence="2">The sequence shown here is derived from an EMBL/GenBank/DDBJ whole genome shotgun (WGS) entry which is preliminary data.</text>
</comment>
<evidence type="ECO:0000256" key="1">
    <source>
        <dbReference type="SAM" id="MobiDB-lite"/>
    </source>
</evidence>
<evidence type="ECO:0000313" key="3">
    <source>
        <dbReference type="Proteomes" id="UP000032360"/>
    </source>
</evidence>
<sequence>MARSSDQFRQGQKSAFGIPEIKDDRSLHQPIVDGSQADDTSFFTPDSRDLIRSCAAARASSNALVPSHNFPETEELIPSKVVLLGKDITLQGRTMQSHTVSEEPNIDANQSKPPKKRSGRQASVVPLSPKERSELEAVVRKSTAPIGQVARASIALWSNEGVGHQRDRAKTSDIYRDGMQMEAAFYQLRSGTSR</sequence>
<feature type="region of interest" description="Disordered" evidence="1">
    <location>
        <begin position="1"/>
        <end position="45"/>
    </location>
</feature>
<proteinExistence type="predicted"/>
<accession>A0A0D8HDC7</accession>
<feature type="region of interest" description="Disordered" evidence="1">
    <location>
        <begin position="93"/>
        <end position="133"/>
    </location>
</feature>
<organism evidence="2 3">
    <name type="scientific">Acidithrix ferrooxidans</name>
    <dbReference type="NCBI Taxonomy" id="1280514"/>
    <lineage>
        <taxon>Bacteria</taxon>
        <taxon>Bacillati</taxon>
        <taxon>Actinomycetota</taxon>
        <taxon>Acidimicrobiia</taxon>
        <taxon>Acidimicrobiales</taxon>
        <taxon>Acidimicrobiaceae</taxon>
        <taxon>Acidithrix</taxon>
    </lineage>
</organism>